<dbReference type="Proteomes" id="UP000267029">
    <property type="component" value="Unassembled WGS sequence"/>
</dbReference>
<evidence type="ECO:0000313" key="3">
    <source>
        <dbReference type="Proteomes" id="UP000267029"/>
    </source>
</evidence>
<accession>A0A0R3UFM5</accession>
<name>A0A0R3UFM5_MESCO</name>
<dbReference type="EMBL" id="UXSR01005223">
    <property type="protein sequence ID" value="VDD79930.1"/>
    <property type="molecule type" value="Genomic_DNA"/>
</dbReference>
<proteinExistence type="predicted"/>
<evidence type="ECO:0000256" key="1">
    <source>
        <dbReference type="SAM" id="MobiDB-lite"/>
    </source>
</evidence>
<keyword evidence="3" id="KW-1185">Reference proteome</keyword>
<protein>
    <submittedName>
        <fullName evidence="2">Uncharacterized protein</fullName>
    </submittedName>
</protein>
<sequence>MSDHRALKSTSSRPRHPPRQITRGMNFTLSGAGFVADFALQTSHSDLSVDAHIAPFPLSRPLLEISTISIQQG</sequence>
<organism evidence="2 3">
    <name type="scientific">Mesocestoides corti</name>
    <name type="common">Flatworm</name>
    <dbReference type="NCBI Taxonomy" id="53468"/>
    <lineage>
        <taxon>Eukaryota</taxon>
        <taxon>Metazoa</taxon>
        <taxon>Spiralia</taxon>
        <taxon>Lophotrochozoa</taxon>
        <taxon>Platyhelminthes</taxon>
        <taxon>Cestoda</taxon>
        <taxon>Eucestoda</taxon>
        <taxon>Cyclophyllidea</taxon>
        <taxon>Mesocestoididae</taxon>
        <taxon>Mesocestoides</taxon>
    </lineage>
</organism>
<gene>
    <name evidence="2" type="ORF">MCOS_LOCUS5933</name>
</gene>
<feature type="region of interest" description="Disordered" evidence="1">
    <location>
        <begin position="1"/>
        <end position="22"/>
    </location>
</feature>
<evidence type="ECO:0000313" key="2">
    <source>
        <dbReference type="EMBL" id="VDD79930.1"/>
    </source>
</evidence>
<reference evidence="2 3" key="1">
    <citation type="submission" date="2018-10" db="EMBL/GenBank/DDBJ databases">
        <authorList>
            <consortium name="Pathogen Informatics"/>
        </authorList>
    </citation>
    <scope>NUCLEOTIDE SEQUENCE [LARGE SCALE GENOMIC DNA]</scope>
</reference>
<dbReference type="AlphaFoldDB" id="A0A0R3UFM5"/>